<dbReference type="EMBL" id="ML739171">
    <property type="protein sequence ID" value="KAE8351421.1"/>
    <property type="molecule type" value="Genomic_DNA"/>
</dbReference>
<name>A0A5N6Z184_9EURO</name>
<protein>
    <submittedName>
        <fullName evidence="2">Uncharacterized protein</fullName>
    </submittedName>
</protein>
<dbReference type="AlphaFoldDB" id="A0A5N6Z184"/>
<feature type="compositionally biased region" description="Polar residues" evidence="1">
    <location>
        <begin position="46"/>
        <end position="56"/>
    </location>
</feature>
<evidence type="ECO:0000256" key="1">
    <source>
        <dbReference type="SAM" id="MobiDB-lite"/>
    </source>
</evidence>
<reference evidence="3" key="1">
    <citation type="submission" date="2019-04" db="EMBL/GenBank/DDBJ databases">
        <title>Friends and foes A comparative genomics studyof 23 Aspergillus species from section Flavi.</title>
        <authorList>
            <consortium name="DOE Joint Genome Institute"/>
            <person name="Kjaerbolling I."/>
            <person name="Vesth T."/>
            <person name="Frisvad J.C."/>
            <person name="Nybo J.L."/>
            <person name="Theobald S."/>
            <person name="Kildgaard S."/>
            <person name="Isbrandt T."/>
            <person name="Kuo A."/>
            <person name="Sato A."/>
            <person name="Lyhne E.K."/>
            <person name="Kogle M.E."/>
            <person name="Wiebenga A."/>
            <person name="Kun R.S."/>
            <person name="Lubbers R.J."/>
            <person name="Makela M.R."/>
            <person name="Barry K."/>
            <person name="Chovatia M."/>
            <person name="Clum A."/>
            <person name="Daum C."/>
            <person name="Haridas S."/>
            <person name="He G."/>
            <person name="LaButti K."/>
            <person name="Lipzen A."/>
            <person name="Mondo S."/>
            <person name="Riley R."/>
            <person name="Salamov A."/>
            <person name="Simmons B.A."/>
            <person name="Magnuson J.K."/>
            <person name="Henrissat B."/>
            <person name="Mortensen U.H."/>
            <person name="Larsen T.O."/>
            <person name="Devries R.P."/>
            <person name="Grigoriev I.V."/>
            <person name="Machida M."/>
            <person name="Baker S.E."/>
            <person name="Andersen M.R."/>
        </authorList>
    </citation>
    <scope>NUCLEOTIDE SEQUENCE [LARGE SCALE GENOMIC DNA]</scope>
    <source>
        <strain evidence="3">CBS 553.77</strain>
    </source>
</reference>
<keyword evidence="3" id="KW-1185">Reference proteome</keyword>
<sequence>MDLFQISYSNYAARTANSATAIGSVAVSMTPDSGIPSIRHHGPSSAIPSTRPTLTASIPPALHPNGGNTTPPKKPTAPS</sequence>
<proteinExistence type="predicted"/>
<feature type="region of interest" description="Disordered" evidence="1">
    <location>
        <begin position="34"/>
        <end position="79"/>
    </location>
</feature>
<organism evidence="2 3">
    <name type="scientific">Aspergillus coremiiformis</name>
    <dbReference type="NCBI Taxonomy" id="138285"/>
    <lineage>
        <taxon>Eukaryota</taxon>
        <taxon>Fungi</taxon>
        <taxon>Dikarya</taxon>
        <taxon>Ascomycota</taxon>
        <taxon>Pezizomycotina</taxon>
        <taxon>Eurotiomycetes</taxon>
        <taxon>Eurotiomycetidae</taxon>
        <taxon>Eurotiales</taxon>
        <taxon>Aspergillaceae</taxon>
        <taxon>Aspergillus</taxon>
        <taxon>Aspergillus subgen. Circumdati</taxon>
    </lineage>
</organism>
<evidence type="ECO:0000313" key="2">
    <source>
        <dbReference type="EMBL" id="KAE8351421.1"/>
    </source>
</evidence>
<dbReference type="Proteomes" id="UP000327118">
    <property type="component" value="Unassembled WGS sequence"/>
</dbReference>
<gene>
    <name evidence="2" type="ORF">BDV28DRAFT_137082</name>
</gene>
<accession>A0A5N6Z184</accession>
<evidence type="ECO:0000313" key="3">
    <source>
        <dbReference type="Proteomes" id="UP000327118"/>
    </source>
</evidence>
<dbReference type="OrthoDB" id="282973at2759"/>